<evidence type="ECO:0000313" key="1">
    <source>
        <dbReference type="EMBL" id="PWN33681.1"/>
    </source>
</evidence>
<dbReference type="GeneID" id="37020889"/>
<accession>A0A316VCG7</accession>
<dbReference type="EMBL" id="KZ819604">
    <property type="protein sequence ID" value="PWN33681.1"/>
    <property type="molecule type" value="Genomic_DNA"/>
</dbReference>
<dbReference type="Proteomes" id="UP000245771">
    <property type="component" value="Unassembled WGS sequence"/>
</dbReference>
<gene>
    <name evidence="1" type="ORF">FA14DRAFT_161413</name>
</gene>
<protein>
    <submittedName>
        <fullName evidence="1">Uncharacterized protein</fullName>
    </submittedName>
</protein>
<dbReference type="OrthoDB" id="10265821at2759"/>
<organism evidence="1 2">
    <name type="scientific">Meira miltonrushii</name>
    <dbReference type="NCBI Taxonomy" id="1280837"/>
    <lineage>
        <taxon>Eukaryota</taxon>
        <taxon>Fungi</taxon>
        <taxon>Dikarya</taxon>
        <taxon>Basidiomycota</taxon>
        <taxon>Ustilaginomycotina</taxon>
        <taxon>Exobasidiomycetes</taxon>
        <taxon>Exobasidiales</taxon>
        <taxon>Brachybasidiaceae</taxon>
        <taxon>Meira</taxon>
    </lineage>
</organism>
<keyword evidence="2" id="KW-1185">Reference proteome</keyword>
<reference evidence="1 2" key="1">
    <citation type="journal article" date="2018" name="Mol. Biol. Evol.">
        <title>Broad Genomic Sampling Reveals a Smut Pathogenic Ancestry of the Fungal Clade Ustilaginomycotina.</title>
        <authorList>
            <person name="Kijpornyongpan T."/>
            <person name="Mondo S.J."/>
            <person name="Barry K."/>
            <person name="Sandor L."/>
            <person name="Lee J."/>
            <person name="Lipzen A."/>
            <person name="Pangilinan J."/>
            <person name="LaButti K."/>
            <person name="Hainaut M."/>
            <person name="Henrissat B."/>
            <person name="Grigoriev I.V."/>
            <person name="Spatafora J.W."/>
            <person name="Aime M.C."/>
        </authorList>
    </citation>
    <scope>NUCLEOTIDE SEQUENCE [LARGE SCALE GENOMIC DNA]</scope>
    <source>
        <strain evidence="1 2">MCA 3882</strain>
    </source>
</reference>
<sequence>MASEQQEESAFDSPSGFALRIKYQKSVLCVPVDPTTTYDELARLSLELLESTDAELPDEAGVESFEDLNVEDLAFFEGNSVVGANGAPSDDIKFAELDRKKKPTISAMGLKDGADSVLYIGFLNKAKKTYMPPDVSIPSINDEDVDDQT</sequence>
<dbReference type="InParanoid" id="A0A316VCG7"/>
<name>A0A316VCG7_9BASI</name>
<dbReference type="RefSeq" id="XP_025353983.1">
    <property type="nucleotide sequence ID" value="XM_025499108.1"/>
</dbReference>
<proteinExistence type="predicted"/>
<dbReference type="AlphaFoldDB" id="A0A316VCG7"/>
<evidence type="ECO:0000313" key="2">
    <source>
        <dbReference type="Proteomes" id="UP000245771"/>
    </source>
</evidence>